<gene>
    <name evidence="1" type="ORF">MNEG_3654</name>
</gene>
<dbReference type="KEGG" id="mng:MNEG_3654"/>
<dbReference type="GeneID" id="25736532"/>
<sequence>MAPGQPFDLKFNVEIGGGERVTLCGAASFDAAVFCASLTAARRVAATPAARWARRRARVAAAAKRFIVAALFGVPPGAGMSIVDASVPGRAAVRAAPGRAPGCQPAEALGAAASGSSVGAQR</sequence>
<dbReference type="RefSeq" id="XP_013903327.1">
    <property type="nucleotide sequence ID" value="XM_014047873.1"/>
</dbReference>
<proteinExistence type="predicted"/>
<dbReference type="AlphaFoldDB" id="A0A0D2K120"/>
<dbReference type="EMBL" id="KK100688">
    <property type="protein sequence ID" value="KIZ04308.1"/>
    <property type="molecule type" value="Genomic_DNA"/>
</dbReference>
<accession>A0A0D2K120</accession>
<organism evidence="1 2">
    <name type="scientific">Monoraphidium neglectum</name>
    <dbReference type="NCBI Taxonomy" id="145388"/>
    <lineage>
        <taxon>Eukaryota</taxon>
        <taxon>Viridiplantae</taxon>
        <taxon>Chlorophyta</taxon>
        <taxon>core chlorophytes</taxon>
        <taxon>Chlorophyceae</taxon>
        <taxon>CS clade</taxon>
        <taxon>Sphaeropleales</taxon>
        <taxon>Selenastraceae</taxon>
        <taxon>Monoraphidium</taxon>
    </lineage>
</organism>
<reference evidence="1 2" key="1">
    <citation type="journal article" date="2013" name="BMC Genomics">
        <title>Reconstruction of the lipid metabolism for the microalga Monoraphidium neglectum from its genome sequence reveals characteristics suitable for biofuel production.</title>
        <authorList>
            <person name="Bogen C."/>
            <person name="Al-Dilaimi A."/>
            <person name="Albersmeier A."/>
            <person name="Wichmann J."/>
            <person name="Grundmann M."/>
            <person name="Rupp O."/>
            <person name="Lauersen K.J."/>
            <person name="Blifernez-Klassen O."/>
            <person name="Kalinowski J."/>
            <person name="Goesmann A."/>
            <person name="Mussgnug J.H."/>
            <person name="Kruse O."/>
        </authorList>
    </citation>
    <scope>NUCLEOTIDE SEQUENCE [LARGE SCALE GENOMIC DNA]</scope>
    <source>
        <strain evidence="1 2">SAG 48.87</strain>
    </source>
</reference>
<keyword evidence="2" id="KW-1185">Reference proteome</keyword>
<evidence type="ECO:0000313" key="1">
    <source>
        <dbReference type="EMBL" id="KIZ04308.1"/>
    </source>
</evidence>
<name>A0A0D2K120_9CHLO</name>
<evidence type="ECO:0000313" key="2">
    <source>
        <dbReference type="Proteomes" id="UP000054498"/>
    </source>
</evidence>
<dbReference type="Proteomes" id="UP000054498">
    <property type="component" value="Unassembled WGS sequence"/>
</dbReference>
<protein>
    <submittedName>
        <fullName evidence="1">Uncharacterized protein</fullName>
    </submittedName>
</protein>